<protein>
    <submittedName>
        <fullName evidence="2">Unannotated protein</fullName>
    </submittedName>
</protein>
<evidence type="ECO:0000256" key="1">
    <source>
        <dbReference type="SAM" id="MobiDB-lite"/>
    </source>
</evidence>
<feature type="region of interest" description="Disordered" evidence="1">
    <location>
        <begin position="1"/>
        <end position="26"/>
    </location>
</feature>
<organism evidence="2">
    <name type="scientific">freshwater metagenome</name>
    <dbReference type="NCBI Taxonomy" id="449393"/>
    <lineage>
        <taxon>unclassified sequences</taxon>
        <taxon>metagenomes</taxon>
        <taxon>ecological metagenomes</taxon>
    </lineage>
</organism>
<name>A0A6J7L337_9ZZZZ</name>
<accession>A0A6J7L337</accession>
<proteinExistence type="predicted"/>
<reference evidence="2" key="1">
    <citation type="submission" date="2020-05" db="EMBL/GenBank/DDBJ databases">
        <authorList>
            <person name="Chiriac C."/>
            <person name="Salcher M."/>
            <person name="Ghai R."/>
            <person name="Kavagutti S V."/>
        </authorList>
    </citation>
    <scope>NUCLEOTIDE SEQUENCE</scope>
</reference>
<dbReference type="EMBL" id="CAFBNF010000317">
    <property type="protein sequence ID" value="CAB4962367.1"/>
    <property type="molecule type" value="Genomic_DNA"/>
</dbReference>
<evidence type="ECO:0000313" key="2">
    <source>
        <dbReference type="EMBL" id="CAB4962367.1"/>
    </source>
</evidence>
<sequence>MTGKQWHRARRYNDRKHHHAGRSRDEARVVQVDEKLLQFGIVARGYPAQHIAVTCRGVRLDDSRKREEMVAHIIKRTLGDLQRHECVYRKSRSEEINVGAVPGDHSRFFEFGHARLHGGPCEGRQSGEFEHSRSGVGVQGTKNRDVEVIEFGASHQLPTFCGSRNTGKE</sequence>
<feature type="compositionally biased region" description="Basic residues" evidence="1">
    <location>
        <begin position="1"/>
        <end position="21"/>
    </location>
</feature>
<gene>
    <name evidence="2" type="ORF">UFOPK3773_02074</name>
</gene>
<dbReference type="AlphaFoldDB" id="A0A6J7L337"/>